<evidence type="ECO:0000259" key="1">
    <source>
        <dbReference type="Pfam" id="PF21747"/>
    </source>
</evidence>
<protein>
    <recommendedName>
        <fullName evidence="1">YpoC-like domain-containing protein</fullName>
    </recommendedName>
</protein>
<dbReference type="Proteomes" id="UP000076865">
    <property type="component" value="Chromosome"/>
</dbReference>
<organism evidence="2 3">
    <name type="scientific">Anoxybacteroides amylolyticum</name>
    <dbReference type="NCBI Taxonomy" id="294699"/>
    <lineage>
        <taxon>Bacteria</taxon>
        <taxon>Bacillati</taxon>
        <taxon>Bacillota</taxon>
        <taxon>Bacilli</taxon>
        <taxon>Bacillales</taxon>
        <taxon>Anoxybacillaceae</taxon>
        <taxon>Anoxybacteroides</taxon>
    </lineage>
</organism>
<dbReference type="PATRIC" id="fig|294699.3.peg.2428"/>
<proteinExistence type="predicted"/>
<sequence length="166" mass="19749">MQVPNEFVHPLFFRLGDNVPASDAPFPEAMKHVYFYYDIVGIPAPWEEIESIPAVFKLWYEERERLESCFAKRDRTSAREPMIRGISYFLVCLHWLNGKRVERVKEWEKEIATLAVKPVNAIERLQFIFARPDLYHSFIQLSELFSETEKLYYKTLVKRKKGMSPR</sequence>
<dbReference type="KEGG" id="aamy:GFC30_2359"/>
<evidence type="ECO:0000313" key="3">
    <source>
        <dbReference type="Proteomes" id="UP000076865"/>
    </source>
</evidence>
<keyword evidence="3" id="KW-1185">Reference proteome</keyword>
<gene>
    <name evidence="2" type="ORF">GFC30_2359</name>
</gene>
<dbReference type="OrthoDB" id="2360594at2"/>
<dbReference type="EMBL" id="CP015438">
    <property type="protein sequence ID" value="ANB61379.1"/>
    <property type="molecule type" value="Genomic_DNA"/>
</dbReference>
<dbReference type="InterPro" id="IPR048427">
    <property type="entry name" value="YpoC"/>
</dbReference>
<feature type="domain" description="YpoC-like" evidence="1">
    <location>
        <begin position="50"/>
        <end position="160"/>
    </location>
</feature>
<reference evidence="2 3" key="1">
    <citation type="journal article" date="2006" name="Syst. Appl. Microbiol.">
        <title>Anoxybacillus amylolyticus sp. nov., a thermophilic amylase producing bacterium isolated from Mount Rittmann (Antarctica).</title>
        <authorList>
            <person name="Poli A."/>
            <person name="Esposito E."/>
            <person name="Lama L."/>
            <person name="Orlando P."/>
            <person name="Nicolaus G."/>
            <person name="de Appolonia F."/>
            <person name="Gambacorta A."/>
            <person name="Nicolaus B."/>
        </authorList>
    </citation>
    <scope>NUCLEOTIDE SEQUENCE [LARGE SCALE GENOMIC DNA]</scope>
    <source>
        <strain evidence="2 3">DSM 15939</strain>
    </source>
</reference>
<name>A0A160F4J8_9BACL</name>
<dbReference type="AlphaFoldDB" id="A0A160F4J8"/>
<dbReference type="Pfam" id="PF21747">
    <property type="entry name" value="YpoC"/>
    <property type="match status" value="1"/>
</dbReference>
<accession>A0A160F4J8</accession>
<evidence type="ECO:0000313" key="2">
    <source>
        <dbReference type="EMBL" id="ANB61379.1"/>
    </source>
</evidence>